<gene>
    <name evidence="2" type="ORF">LZ480_06525</name>
</gene>
<dbReference type="RefSeq" id="WP_241368570.1">
    <property type="nucleotide sequence ID" value="NZ_JAKZFC010000001.1"/>
</dbReference>
<proteinExistence type="predicted"/>
<keyword evidence="1" id="KW-0472">Membrane</keyword>
<evidence type="ECO:0008006" key="4">
    <source>
        <dbReference type="Google" id="ProtNLM"/>
    </source>
</evidence>
<sequence length="182" mass="21327">MRLLLLIVISTLSLHIFFPNQTKALSCAELKEPIIDNYDMAVVGTVLNVKNDIVQKGFTWTKETKKYVLLQVEKSWKSEVASQIIFEADFTWGYNFEKNKKYYVYLHENNENYYNSPCSPVMAVNSSDDYPNITEKPFTPNEEVNLSSKMWFKYDKDLDLVFLLFGIAALCFFVWKRRANKK</sequence>
<reference evidence="2 3" key="1">
    <citation type="submission" date="2022-03" db="EMBL/GenBank/DDBJ databases">
        <authorList>
            <person name="Jo J.-H."/>
            <person name="Im W.-T."/>
        </authorList>
    </citation>
    <scope>NUCLEOTIDE SEQUENCE [LARGE SCALE GENOMIC DNA]</scope>
    <source>
        <strain evidence="2 3">MA9</strain>
    </source>
</reference>
<feature type="transmembrane region" description="Helical" evidence="1">
    <location>
        <begin position="158"/>
        <end position="175"/>
    </location>
</feature>
<protein>
    <recommendedName>
        <fullName evidence="4">CbiN domain protein</fullName>
    </recommendedName>
</protein>
<evidence type="ECO:0000256" key="1">
    <source>
        <dbReference type="SAM" id="Phobius"/>
    </source>
</evidence>
<organism evidence="2 3">
    <name type="scientific">Solibacillus palustris</name>
    <dbReference type="NCBI Taxonomy" id="2908203"/>
    <lineage>
        <taxon>Bacteria</taxon>
        <taxon>Bacillati</taxon>
        <taxon>Bacillota</taxon>
        <taxon>Bacilli</taxon>
        <taxon>Bacillales</taxon>
        <taxon>Caryophanaceae</taxon>
        <taxon>Solibacillus</taxon>
    </lineage>
</organism>
<accession>A0ABS9UB30</accession>
<evidence type="ECO:0000313" key="2">
    <source>
        <dbReference type="EMBL" id="MCH7321545.1"/>
    </source>
</evidence>
<dbReference type="EMBL" id="JAKZFC010000001">
    <property type="protein sequence ID" value="MCH7321545.1"/>
    <property type="molecule type" value="Genomic_DNA"/>
</dbReference>
<evidence type="ECO:0000313" key="3">
    <source>
        <dbReference type="Proteomes" id="UP001316087"/>
    </source>
</evidence>
<name>A0ABS9UB30_9BACL</name>
<keyword evidence="3" id="KW-1185">Reference proteome</keyword>
<keyword evidence="1" id="KW-0812">Transmembrane</keyword>
<dbReference type="Proteomes" id="UP001316087">
    <property type="component" value="Unassembled WGS sequence"/>
</dbReference>
<keyword evidence="1" id="KW-1133">Transmembrane helix</keyword>
<comment type="caution">
    <text evidence="2">The sequence shown here is derived from an EMBL/GenBank/DDBJ whole genome shotgun (WGS) entry which is preliminary data.</text>
</comment>